<sequence>MSRIAHRGKTMPRADFARLWNDHAITLAEIGALLDISPQAVRFRAMARDLPPRSRYPRQPFHAIKPEQEAEFASMWAHGVGRYAMADYFRTNTPRIGLTAQRLGLPKRTLTRWNKITLEQWRAIEAQKRMAEVAEKEQRAAKRIWHHAA</sequence>
<keyword evidence="2" id="KW-1185">Reference proteome</keyword>
<dbReference type="AlphaFoldDB" id="A0A4R5VEJ7"/>
<comment type="caution">
    <text evidence="1">The sequence shown here is derived from an EMBL/GenBank/DDBJ whole genome shotgun (WGS) entry which is preliminary data.</text>
</comment>
<dbReference type="EMBL" id="SMUV01000053">
    <property type="protein sequence ID" value="TDK50832.1"/>
    <property type="molecule type" value="Genomic_DNA"/>
</dbReference>
<reference evidence="1 2" key="1">
    <citation type="submission" date="2019-03" db="EMBL/GenBank/DDBJ databases">
        <title>Ruegeria lutea sp. nov., a novel strain, isolated from marine sediment, the Masan Bay, South Korea.</title>
        <authorList>
            <person name="Kim J."/>
            <person name="Kim D.-Y."/>
            <person name="Lee S.-S."/>
        </authorList>
    </citation>
    <scope>NUCLEOTIDE SEQUENCE [LARGE SCALE GENOMIC DNA]</scope>
    <source>
        <strain evidence="1 2">318-1</strain>
    </source>
</reference>
<evidence type="ECO:0000313" key="2">
    <source>
        <dbReference type="Proteomes" id="UP000295301"/>
    </source>
</evidence>
<evidence type="ECO:0000313" key="1">
    <source>
        <dbReference type="EMBL" id="TDK50832.1"/>
    </source>
</evidence>
<protein>
    <submittedName>
        <fullName evidence="1">Uncharacterized protein</fullName>
    </submittedName>
</protein>
<dbReference type="Proteomes" id="UP000295301">
    <property type="component" value="Unassembled WGS sequence"/>
</dbReference>
<name>A0A4R5VEJ7_9RHOB</name>
<proteinExistence type="predicted"/>
<gene>
    <name evidence="1" type="ORF">E1832_05470</name>
</gene>
<accession>A0A4R5VEJ7</accession>
<dbReference type="RefSeq" id="WP_133358724.1">
    <property type="nucleotide sequence ID" value="NZ_SMUV01000053.1"/>
</dbReference>
<organism evidence="1 2">
    <name type="scientific">Antarcticimicrobium luteum</name>
    <dbReference type="NCBI Taxonomy" id="2547397"/>
    <lineage>
        <taxon>Bacteria</taxon>
        <taxon>Pseudomonadati</taxon>
        <taxon>Pseudomonadota</taxon>
        <taxon>Alphaproteobacteria</taxon>
        <taxon>Rhodobacterales</taxon>
        <taxon>Paracoccaceae</taxon>
        <taxon>Antarcticimicrobium</taxon>
    </lineage>
</organism>